<dbReference type="Proteomes" id="UP000292686">
    <property type="component" value="Unassembled WGS sequence"/>
</dbReference>
<sequence length="284" mass="31609">MPSITIPEFGAVHRSRLHAQGVRPSELTRALETGALRRVRRDWFVSPRAHPLVAQAITVGGAVGCISAAIVRGVWAIDDGALHVSVPGNQPRLRRSAAGDDASPTRRVRAHWDDGQRRREAIVGVPRMLRQIARCQPEEMAVAAFDSSIRLGLLSSDELAELAASSTAQFRRIVEAVDGRADSGIESLPRVRLARLGIEMVPQVKIDGHRVDGLVGERLVLQFDGFGPHSSRHQRNKDLAEDARLTSRGYTVLRFSYDQVIRDWEWVESEVLRAVEHGRHRWPM</sequence>
<name>A0A4Q2MA38_9MICO</name>
<gene>
    <name evidence="2" type="ORF">ESP50_11980</name>
</gene>
<evidence type="ECO:0000313" key="2">
    <source>
        <dbReference type="EMBL" id="RXZ85930.1"/>
    </source>
</evidence>
<dbReference type="EMBL" id="SDPM01000006">
    <property type="protein sequence ID" value="RXZ85930.1"/>
    <property type="molecule type" value="Genomic_DNA"/>
</dbReference>
<accession>A0A4Q2MA38</accession>
<evidence type="ECO:0000259" key="1">
    <source>
        <dbReference type="Pfam" id="PF04480"/>
    </source>
</evidence>
<dbReference type="AlphaFoldDB" id="A0A4Q2MA38"/>
<keyword evidence="3" id="KW-1185">Reference proteome</keyword>
<protein>
    <submittedName>
        <fullName evidence="2">DUF559 domain-containing protein</fullName>
    </submittedName>
</protein>
<feature type="domain" description="DUF559" evidence="1">
    <location>
        <begin position="198"/>
        <end position="275"/>
    </location>
</feature>
<reference evidence="2 3" key="1">
    <citation type="submission" date="2019-01" db="EMBL/GenBank/DDBJ databases">
        <title>Agromyces.</title>
        <authorList>
            <person name="Li J."/>
        </authorList>
    </citation>
    <scope>NUCLEOTIDE SEQUENCE [LARGE SCALE GENOMIC DNA]</scope>
    <source>
        <strain evidence="2 3">DSM 23870</strain>
    </source>
</reference>
<dbReference type="OrthoDB" id="4701311at2"/>
<comment type="caution">
    <text evidence="2">The sequence shown here is derived from an EMBL/GenBank/DDBJ whole genome shotgun (WGS) entry which is preliminary data.</text>
</comment>
<dbReference type="Gene3D" id="3.40.960.10">
    <property type="entry name" value="VSR Endonuclease"/>
    <property type="match status" value="1"/>
</dbReference>
<proteinExistence type="predicted"/>
<dbReference type="Pfam" id="PF04480">
    <property type="entry name" value="DUF559"/>
    <property type="match status" value="1"/>
</dbReference>
<evidence type="ECO:0000313" key="3">
    <source>
        <dbReference type="Proteomes" id="UP000292686"/>
    </source>
</evidence>
<dbReference type="SUPFAM" id="SSF52980">
    <property type="entry name" value="Restriction endonuclease-like"/>
    <property type="match status" value="1"/>
</dbReference>
<dbReference type="InterPro" id="IPR011335">
    <property type="entry name" value="Restrct_endonuc-II-like"/>
</dbReference>
<dbReference type="InterPro" id="IPR007569">
    <property type="entry name" value="DUF559"/>
</dbReference>
<organism evidence="2 3">
    <name type="scientific">Agromyces atrinae</name>
    <dbReference type="NCBI Taxonomy" id="592376"/>
    <lineage>
        <taxon>Bacteria</taxon>
        <taxon>Bacillati</taxon>
        <taxon>Actinomycetota</taxon>
        <taxon>Actinomycetes</taxon>
        <taxon>Micrococcales</taxon>
        <taxon>Microbacteriaceae</taxon>
        <taxon>Agromyces</taxon>
    </lineage>
</organism>